<dbReference type="AlphaFoldDB" id="A0A6I6G7C8"/>
<evidence type="ECO:0000313" key="2">
    <source>
        <dbReference type="EMBL" id="QGW28074.1"/>
    </source>
</evidence>
<evidence type="ECO:0000313" key="3">
    <source>
        <dbReference type="Proteomes" id="UP000426027"/>
    </source>
</evidence>
<dbReference type="RefSeq" id="WP_157478433.1">
    <property type="nucleotide sequence ID" value="NZ_CP046566.1"/>
</dbReference>
<accession>A0A6I6G7C8</accession>
<protein>
    <recommendedName>
        <fullName evidence="4">N-acetylmuramoyl-L-alanine amidase</fullName>
    </recommendedName>
</protein>
<dbReference type="KEGG" id="fls:GLV81_08155"/>
<keyword evidence="1" id="KW-0732">Signal</keyword>
<reference evidence="2 3" key="1">
    <citation type="submission" date="2019-11" db="EMBL/GenBank/DDBJ databases">
        <authorList>
            <person name="Im W.T."/>
        </authorList>
    </citation>
    <scope>NUCLEOTIDE SEQUENCE [LARGE SCALE GENOMIC DNA]</scope>
    <source>
        <strain evidence="2 3">SB-02</strain>
    </source>
</reference>
<sequence>MKTILLASIVLLSLPAHSQPNSSTHQLGSTSIRFQQTCGQPQTGISWLHVHENETTAVATAKALIDSLQQGCFVTWQHSGDRYVSYQLAGKQYKFDPNRIYTPKGLAATLKANGHYSAKGYKAAQQLADAFIAKYVAGNRLVIAMHNNSDGGGLHIKSYLPGGDYANDAAEVHVNEAADIDDFFYTTDKRIFDFLKAKGFNILLQNNATVTDDGSLSVYCGNQQMAYLNIEAQQGHLAEQKAMMLAVYEMIKVLF</sequence>
<keyword evidence="3" id="KW-1185">Reference proteome</keyword>
<evidence type="ECO:0000256" key="1">
    <source>
        <dbReference type="SAM" id="SignalP"/>
    </source>
</evidence>
<organism evidence="2 3">
    <name type="scientific">Phnomibacter ginsenosidimutans</name>
    <dbReference type="NCBI Taxonomy" id="2676868"/>
    <lineage>
        <taxon>Bacteria</taxon>
        <taxon>Pseudomonadati</taxon>
        <taxon>Bacteroidota</taxon>
        <taxon>Chitinophagia</taxon>
        <taxon>Chitinophagales</taxon>
        <taxon>Chitinophagaceae</taxon>
        <taxon>Phnomibacter</taxon>
    </lineage>
</organism>
<dbReference type="Proteomes" id="UP000426027">
    <property type="component" value="Chromosome"/>
</dbReference>
<feature type="chain" id="PRO_5026293915" description="N-acetylmuramoyl-L-alanine amidase" evidence="1">
    <location>
        <begin position="19"/>
        <end position="255"/>
    </location>
</feature>
<evidence type="ECO:0008006" key="4">
    <source>
        <dbReference type="Google" id="ProtNLM"/>
    </source>
</evidence>
<proteinExistence type="predicted"/>
<dbReference type="EMBL" id="CP046566">
    <property type="protein sequence ID" value="QGW28074.1"/>
    <property type="molecule type" value="Genomic_DNA"/>
</dbReference>
<name>A0A6I6G7C8_9BACT</name>
<feature type="signal peptide" evidence="1">
    <location>
        <begin position="1"/>
        <end position="18"/>
    </location>
</feature>
<gene>
    <name evidence="2" type="ORF">GLV81_08155</name>
</gene>